<evidence type="ECO:0000259" key="10">
    <source>
        <dbReference type="Pfam" id="PF03553"/>
    </source>
</evidence>
<evidence type="ECO:0000256" key="3">
    <source>
        <dbReference type="ARBA" id="ARBA00022449"/>
    </source>
</evidence>
<protein>
    <submittedName>
        <fullName evidence="11">Na+/H+ antiporter NhaC</fullName>
    </submittedName>
</protein>
<feature type="transmembrane region" description="Helical" evidence="9">
    <location>
        <begin position="176"/>
        <end position="192"/>
    </location>
</feature>
<keyword evidence="4" id="KW-1003">Cell membrane</keyword>
<feature type="transmembrane region" description="Helical" evidence="9">
    <location>
        <begin position="78"/>
        <end position="101"/>
    </location>
</feature>
<keyword evidence="6 9" id="KW-1133">Transmembrane helix</keyword>
<evidence type="ECO:0000256" key="9">
    <source>
        <dbReference type="SAM" id="Phobius"/>
    </source>
</evidence>
<evidence type="ECO:0000256" key="2">
    <source>
        <dbReference type="ARBA" id="ARBA00022448"/>
    </source>
</evidence>
<sequence>MEQSTESVKSPSFLLAMISLLSLVVGIGVSIVMFGLSPHIPMLFGVAVASTVALFAGSKWEVVQKGMIKGITHALPSIIILMLVGILIGVWILGGVVPTLVYYGLKVFSPGIFLFACAIICAISSSATGTSWGTTGTIGVALMGVGAGLGIPLPIVAGAVLSGAYFGDKMSPLSDTTNMAPAMVGVGLYTHIRHMMPTTGVSFGISLVAYIVIGFFYTPTGGDTTRIDTILTLLNDQFTIHPLLLLPPVIVMVLSFRKIPAIPGIAAGVVAGFVCAIVAQGVDYPSTIQAAMSGFEASTGNEDVDSLLTRGGLESMSYTISLIIVAMMFGGVMQATGQIQVIAERILKLARSTGSLIATTAFTAIGTNFLLCDQYMTLVLTGRMYESEYRDRGLAPENLSRVTEDAGTVTDPLVPWGSGGAYQSATLGVPTIVYAPFAIFCWVSPIVTILFGYMGWTIKPLSAASSTLSNDEDDIEAKAAAVVEATVETVKKA</sequence>
<dbReference type="Pfam" id="PF03553">
    <property type="entry name" value="Na_H_antiporter"/>
    <property type="match status" value="1"/>
</dbReference>
<dbReference type="InterPro" id="IPR018461">
    <property type="entry name" value="Na/H_Antiport_NhaC-like_C"/>
</dbReference>
<feature type="transmembrane region" description="Helical" evidence="9">
    <location>
        <begin position="12"/>
        <end position="34"/>
    </location>
</feature>
<dbReference type="InterPro" id="IPR052180">
    <property type="entry name" value="NhaC_Na-H+_Antiporter"/>
</dbReference>
<comment type="similarity">
    <text evidence="8">Belongs to the NhaC Na(+)/H(+) (TC 2.A.35) antiporter family.</text>
</comment>
<dbReference type="NCBIfam" id="TIGR00931">
    <property type="entry name" value="antiport_nhaC"/>
    <property type="match status" value="1"/>
</dbReference>
<evidence type="ECO:0000256" key="5">
    <source>
        <dbReference type="ARBA" id="ARBA00022692"/>
    </source>
</evidence>
<accession>A0A6N7EW45</accession>
<organism evidence="11 12">
    <name type="scientific">Ostreibacterium oceani</name>
    <dbReference type="NCBI Taxonomy" id="2654998"/>
    <lineage>
        <taxon>Bacteria</taxon>
        <taxon>Pseudomonadati</taxon>
        <taxon>Pseudomonadota</taxon>
        <taxon>Gammaproteobacteria</taxon>
        <taxon>Cardiobacteriales</taxon>
        <taxon>Ostreibacteriaceae</taxon>
        <taxon>Ostreibacterium</taxon>
    </lineage>
</organism>
<dbReference type="Proteomes" id="UP000471298">
    <property type="component" value="Unassembled WGS sequence"/>
</dbReference>
<dbReference type="InterPro" id="IPR004770">
    <property type="entry name" value="Na/H_antiport_NhaC"/>
</dbReference>
<feature type="transmembrane region" description="Helical" evidence="9">
    <location>
        <begin position="263"/>
        <end position="282"/>
    </location>
</feature>
<dbReference type="GO" id="GO:0005886">
    <property type="term" value="C:plasma membrane"/>
    <property type="evidence" value="ECO:0007669"/>
    <property type="project" value="UniProtKB-SubCell"/>
</dbReference>
<keyword evidence="3" id="KW-0050">Antiport</keyword>
<dbReference type="PANTHER" id="PTHR33451">
    <property type="entry name" value="MALATE-2H(+)/NA(+)-LACTATE ANTIPORTER"/>
    <property type="match status" value="1"/>
</dbReference>
<evidence type="ECO:0000256" key="8">
    <source>
        <dbReference type="ARBA" id="ARBA00038435"/>
    </source>
</evidence>
<keyword evidence="12" id="KW-1185">Reference proteome</keyword>
<evidence type="ECO:0000313" key="12">
    <source>
        <dbReference type="Proteomes" id="UP000471298"/>
    </source>
</evidence>
<feature type="transmembrane region" description="Helical" evidence="9">
    <location>
        <begin position="432"/>
        <end position="456"/>
    </location>
</feature>
<dbReference type="RefSeq" id="WP_152810713.1">
    <property type="nucleotide sequence ID" value="NZ_WHNW01000010.1"/>
</dbReference>
<feature type="transmembrane region" description="Helical" evidence="9">
    <location>
        <begin position="199"/>
        <end position="218"/>
    </location>
</feature>
<dbReference type="GO" id="GO:0015297">
    <property type="term" value="F:antiporter activity"/>
    <property type="evidence" value="ECO:0007669"/>
    <property type="project" value="UniProtKB-KW"/>
</dbReference>
<feature type="transmembrane region" description="Helical" evidence="9">
    <location>
        <begin position="316"/>
        <end position="337"/>
    </location>
</feature>
<evidence type="ECO:0000256" key="7">
    <source>
        <dbReference type="ARBA" id="ARBA00023136"/>
    </source>
</evidence>
<evidence type="ECO:0000256" key="6">
    <source>
        <dbReference type="ARBA" id="ARBA00022989"/>
    </source>
</evidence>
<feature type="transmembrane region" description="Helical" evidence="9">
    <location>
        <begin position="107"/>
        <end position="128"/>
    </location>
</feature>
<feature type="transmembrane region" description="Helical" evidence="9">
    <location>
        <begin position="238"/>
        <end position="256"/>
    </location>
</feature>
<comment type="caution">
    <text evidence="11">The sequence shown here is derived from an EMBL/GenBank/DDBJ whole genome shotgun (WGS) entry which is preliminary data.</text>
</comment>
<proteinExistence type="inferred from homology"/>
<feature type="domain" description="Na+/H+ antiporter NhaC-like C-terminal" evidence="10">
    <location>
        <begin position="163"/>
        <end position="456"/>
    </location>
</feature>
<keyword evidence="2" id="KW-0813">Transport</keyword>
<dbReference type="PANTHER" id="PTHR33451:SF3">
    <property type="entry name" value="MALATE-2H(+)_NA(+)-LACTATE ANTIPORTER"/>
    <property type="match status" value="1"/>
</dbReference>
<name>A0A6N7EW45_9GAMM</name>
<dbReference type="InParanoid" id="A0A6N7EW45"/>
<evidence type="ECO:0000256" key="4">
    <source>
        <dbReference type="ARBA" id="ARBA00022475"/>
    </source>
</evidence>
<feature type="transmembrane region" description="Helical" evidence="9">
    <location>
        <begin position="40"/>
        <end position="57"/>
    </location>
</feature>
<gene>
    <name evidence="11" type="primary">nhaC</name>
    <name evidence="11" type="ORF">GCU85_08295</name>
</gene>
<feature type="transmembrane region" description="Helical" evidence="9">
    <location>
        <begin position="140"/>
        <end position="164"/>
    </location>
</feature>
<reference evidence="11 12" key="1">
    <citation type="submission" date="2019-10" db="EMBL/GenBank/DDBJ databases">
        <title>Cardiobacteriales fam. a chemoheterotrophic member of the order Cardiobacteriales, and proposal of Cardiobacteriales fam. nov.</title>
        <authorList>
            <person name="Wang C."/>
        </authorList>
    </citation>
    <scope>NUCLEOTIDE SEQUENCE [LARGE SCALE GENOMIC DNA]</scope>
    <source>
        <strain evidence="11 12">ML27</strain>
    </source>
</reference>
<comment type="subcellular location">
    <subcellularLocation>
        <location evidence="1">Cell membrane</location>
        <topology evidence="1">Multi-pass membrane protein</topology>
    </subcellularLocation>
</comment>
<feature type="transmembrane region" description="Helical" evidence="9">
    <location>
        <begin position="349"/>
        <end position="371"/>
    </location>
</feature>
<dbReference type="EMBL" id="WHNW01000010">
    <property type="protein sequence ID" value="MPV86722.1"/>
    <property type="molecule type" value="Genomic_DNA"/>
</dbReference>
<evidence type="ECO:0000313" key="11">
    <source>
        <dbReference type="EMBL" id="MPV86722.1"/>
    </source>
</evidence>
<keyword evidence="7 9" id="KW-0472">Membrane</keyword>
<evidence type="ECO:0000256" key="1">
    <source>
        <dbReference type="ARBA" id="ARBA00004651"/>
    </source>
</evidence>
<keyword evidence="5 9" id="KW-0812">Transmembrane</keyword>
<dbReference type="AlphaFoldDB" id="A0A6N7EW45"/>